<feature type="compositionally biased region" description="Low complexity" evidence="1">
    <location>
        <begin position="36"/>
        <end position="69"/>
    </location>
</feature>
<feature type="transmembrane region" description="Helical" evidence="2">
    <location>
        <begin position="6"/>
        <end position="24"/>
    </location>
</feature>
<name>A0ABM9N6M0_9LACO</name>
<accession>A0ABM9N6M0</accession>
<keyword evidence="2" id="KW-0472">Membrane</keyword>
<sequence length="178" mass="18488">MKKVSIIVSALVIIVIGCFIAIGHSNSNHSNDEKSSSSSISKSSSSKQSSSAKKENQSSSSSHASSNNDQAAGSAGQSATTNGSTNTANNNGGYPTKPADYDTQAGGKGHAVHNTADALDIIKHVMGVNDDTLYDAWPDESQPNCYDVKVRSKSIMAQGGTGTIALYYVYSDGTYKIG</sequence>
<organism evidence="3 4">
    <name type="scientific">Eupransor demetentiae</name>
    <dbReference type="NCBI Taxonomy" id="3109584"/>
    <lineage>
        <taxon>Bacteria</taxon>
        <taxon>Bacillati</taxon>
        <taxon>Bacillota</taxon>
        <taxon>Bacilli</taxon>
        <taxon>Lactobacillales</taxon>
        <taxon>Lactobacillaceae</taxon>
        <taxon>Eupransor</taxon>
    </lineage>
</organism>
<dbReference type="RefSeq" id="WP_349642402.1">
    <property type="nucleotide sequence ID" value="NZ_CAWVOH010000004.1"/>
</dbReference>
<feature type="region of interest" description="Disordered" evidence="1">
    <location>
        <begin position="25"/>
        <end position="108"/>
    </location>
</feature>
<feature type="compositionally biased region" description="Low complexity" evidence="1">
    <location>
        <begin position="78"/>
        <end position="93"/>
    </location>
</feature>
<dbReference type="EMBL" id="CAWVOH010000004">
    <property type="protein sequence ID" value="CAK8054856.1"/>
    <property type="molecule type" value="Genomic_DNA"/>
</dbReference>
<dbReference type="Proteomes" id="UP001314241">
    <property type="component" value="Unassembled WGS sequence"/>
</dbReference>
<keyword evidence="4" id="KW-1185">Reference proteome</keyword>
<keyword evidence="2" id="KW-1133">Transmembrane helix</keyword>
<evidence type="ECO:0000256" key="2">
    <source>
        <dbReference type="SAM" id="Phobius"/>
    </source>
</evidence>
<reference evidence="3 4" key="1">
    <citation type="submission" date="2024-01" db="EMBL/GenBank/DDBJ databases">
        <authorList>
            <person name="Botero Cardona J."/>
        </authorList>
    </citation>
    <scope>NUCLEOTIDE SEQUENCE [LARGE SCALE GENOMIC DNA]</scope>
    <source>
        <strain evidence="3 4">LMG 33000</strain>
    </source>
</reference>
<evidence type="ECO:0008006" key="5">
    <source>
        <dbReference type="Google" id="ProtNLM"/>
    </source>
</evidence>
<evidence type="ECO:0000313" key="4">
    <source>
        <dbReference type="Proteomes" id="UP001314241"/>
    </source>
</evidence>
<keyword evidence="2" id="KW-0812">Transmembrane</keyword>
<proteinExistence type="predicted"/>
<evidence type="ECO:0000256" key="1">
    <source>
        <dbReference type="SAM" id="MobiDB-lite"/>
    </source>
</evidence>
<dbReference type="PROSITE" id="PS51257">
    <property type="entry name" value="PROKAR_LIPOPROTEIN"/>
    <property type="match status" value="1"/>
</dbReference>
<gene>
    <name evidence="3" type="ORF">R54876_GBNLAHCA_01439</name>
</gene>
<comment type="caution">
    <text evidence="3">The sequence shown here is derived from an EMBL/GenBank/DDBJ whole genome shotgun (WGS) entry which is preliminary data.</text>
</comment>
<evidence type="ECO:0000313" key="3">
    <source>
        <dbReference type="EMBL" id="CAK8054856.1"/>
    </source>
</evidence>
<protein>
    <recommendedName>
        <fullName evidence="5">Lipoprotein</fullName>
    </recommendedName>
</protein>